<feature type="compositionally biased region" description="Basic and acidic residues" evidence="9">
    <location>
        <begin position="647"/>
        <end position="658"/>
    </location>
</feature>
<keyword evidence="3 7" id="KW-0347">Helicase</keyword>
<feature type="domain" description="DEAD-box RNA helicase Q" evidence="12">
    <location>
        <begin position="61"/>
        <end position="89"/>
    </location>
</feature>
<dbReference type="PROSITE" id="PS00039">
    <property type="entry name" value="DEAD_ATP_HELICASE"/>
    <property type="match status" value="1"/>
</dbReference>
<dbReference type="AlphaFoldDB" id="A0A811JT24"/>
<dbReference type="GO" id="GO:0003723">
    <property type="term" value="F:RNA binding"/>
    <property type="evidence" value="ECO:0007669"/>
    <property type="project" value="UniProtKB-UniRule"/>
</dbReference>
<dbReference type="OrthoDB" id="10259640at2759"/>
<accession>A0A811JT24</accession>
<dbReference type="Pfam" id="PF00271">
    <property type="entry name" value="Helicase_C"/>
    <property type="match status" value="1"/>
</dbReference>
<keyword evidence="4 7" id="KW-0067">ATP-binding</keyword>
<dbReference type="InterPro" id="IPR000629">
    <property type="entry name" value="RNA-helicase_DEAD-box_CS"/>
</dbReference>
<feature type="compositionally biased region" description="Basic residues" evidence="9">
    <location>
        <begin position="659"/>
        <end position="679"/>
    </location>
</feature>
<dbReference type="InterPro" id="IPR027417">
    <property type="entry name" value="P-loop_NTPase"/>
</dbReference>
<feature type="compositionally biased region" description="Acidic residues" evidence="9">
    <location>
        <begin position="683"/>
        <end position="696"/>
    </location>
</feature>
<dbReference type="InterPro" id="IPR011545">
    <property type="entry name" value="DEAD/DEAH_box_helicase_dom"/>
</dbReference>
<dbReference type="PROSITE" id="PS51192">
    <property type="entry name" value="HELICASE_ATP_BIND_1"/>
    <property type="match status" value="1"/>
</dbReference>
<dbReference type="Pfam" id="PF13959">
    <property type="entry name" value="CTE_SPB4"/>
    <property type="match status" value="1"/>
</dbReference>
<dbReference type="CDD" id="cd18787">
    <property type="entry name" value="SF2_C_DEAD"/>
    <property type="match status" value="1"/>
</dbReference>
<dbReference type="Pfam" id="PF00270">
    <property type="entry name" value="DEAD"/>
    <property type="match status" value="1"/>
</dbReference>
<feature type="domain" description="Helicase ATP-binding" evidence="10">
    <location>
        <begin position="92"/>
        <end position="266"/>
    </location>
</feature>
<feature type="region of interest" description="Disordered" evidence="9">
    <location>
        <begin position="647"/>
        <end position="748"/>
    </location>
</feature>
<evidence type="ECO:0000256" key="5">
    <source>
        <dbReference type="ARBA" id="ARBA00022884"/>
    </source>
</evidence>
<evidence type="ECO:0000259" key="11">
    <source>
        <dbReference type="PROSITE" id="PS51194"/>
    </source>
</evidence>
<dbReference type="PROSITE" id="PS51195">
    <property type="entry name" value="Q_MOTIF"/>
    <property type="match status" value="1"/>
</dbReference>
<dbReference type="InterPro" id="IPR025313">
    <property type="entry name" value="SPB4-like_CTE"/>
</dbReference>
<feature type="compositionally biased region" description="Acidic residues" evidence="9">
    <location>
        <begin position="714"/>
        <end position="735"/>
    </location>
</feature>
<evidence type="ECO:0000313" key="13">
    <source>
        <dbReference type="EMBL" id="CAD5206487.1"/>
    </source>
</evidence>
<dbReference type="EMBL" id="CAJFDH010000001">
    <property type="protein sequence ID" value="CAD5206487.1"/>
    <property type="molecule type" value="Genomic_DNA"/>
</dbReference>
<feature type="domain" description="Helicase C-terminal" evidence="11">
    <location>
        <begin position="279"/>
        <end position="442"/>
    </location>
</feature>
<evidence type="ECO:0000259" key="10">
    <source>
        <dbReference type="PROSITE" id="PS51192"/>
    </source>
</evidence>
<proteinExistence type="inferred from homology"/>
<protein>
    <recommendedName>
        <fullName evidence="8">ATP-dependent RNA helicase</fullName>
        <ecNumber evidence="8">3.6.4.13</ecNumber>
    </recommendedName>
</protein>
<name>A0A811JT24_9BILA</name>
<dbReference type="InterPro" id="IPR001650">
    <property type="entry name" value="Helicase_C-like"/>
</dbReference>
<dbReference type="SMART" id="SM01178">
    <property type="entry name" value="DUF4217"/>
    <property type="match status" value="1"/>
</dbReference>
<dbReference type="PANTHER" id="PTHR24031">
    <property type="entry name" value="RNA HELICASE"/>
    <property type="match status" value="1"/>
</dbReference>
<dbReference type="Gene3D" id="3.40.50.300">
    <property type="entry name" value="P-loop containing nucleotide triphosphate hydrolases"/>
    <property type="match status" value="2"/>
</dbReference>
<comment type="function">
    <text evidence="8">RNA helicase.</text>
</comment>
<dbReference type="EC" id="3.6.4.13" evidence="8"/>
<comment type="caution">
    <text evidence="13">The sequence shown here is derived from an EMBL/GenBank/DDBJ whole genome shotgun (WGS) entry which is preliminary data.</text>
</comment>
<comment type="catalytic activity">
    <reaction evidence="8">
        <text>ATP + H2O = ADP + phosphate + H(+)</text>
        <dbReference type="Rhea" id="RHEA:13065"/>
        <dbReference type="ChEBI" id="CHEBI:15377"/>
        <dbReference type="ChEBI" id="CHEBI:15378"/>
        <dbReference type="ChEBI" id="CHEBI:30616"/>
        <dbReference type="ChEBI" id="CHEBI:43474"/>
        <dbReference type="ChEBI" id="CHEBI:456216"/>
        <dbReference type="EC" id="3.6.4.13"/>
    </reaction>
</comment>
<evidence type="ECO:0000256" key="6">
    <source>
        <dbReference type="PROSITE-ProRule" id="PRU00552"/>
    </source>
</evidence>
<dbReference type="Proteomes" id="UP000614601">
    <property type="component" value="Unassembled WGS sequence"/>
</dbReference>
<evidence type="ECO:0000313" key="14">
    <source>
        <dbReference type="Proteomes" id="UP000614601"/>
    </source>
</evidence>
<dbReference type="GO" id="GO:0043186">
    <property type="term" value="C:P granule"/>
    <property type="evidence" value="ECO:0007669"/>
    <property type="project" value="UniProtKB-ARBA"/>
</dbReference>
<evidence type="ECO:0000256" key="1">
    <source>
        <dbReference type="ARBA" id="ARBA00022741"/>
    </source>
</evidence>
<dbReference type="EMBL" id="CAJFCW020000001">
    <property type="protein sequence ID" value="CAG9081970.1"/>
    <property type="molecule type" value="Genomic_DNA"/>
</dbReference>
<dbReference type="SUPFAM" id="SSF52540">
    <property type="entry name" value="P-loop containing nucleoside triphosphate hydrolases"/>
    <property type="match status" value="1"/>
</dbReference>
<reference evidence="13" key="1">
    <citation type="submission" date="2020-09" db="EMBL/GenBank/DDBJ databases">
        <authorList>
            <person name="Kikuchi T."/>
        </authorList>
    </citation>
    <scope>NUCLEOTIDE SEQUENCE</scope>
    <source>
        <strain evidence="13">SH1</strain>
    </source>
</reference>
<dbReference type="InterPro" id="IPR014001">
    <property type="entry name" value="Helicase_ATP-bd"/>
</dbReference>
<sequence>MASKKKDFKDLATNVFNQSEHNRKVLKRNNKKKAGFNSKSAIDQVIKKCNELNQTLASTYQRFDEFPLSSLTMKGLLENKFEKPTPIQRDSLGWSLTGRNVVGAAKTGSGKTLALIIPILEKLWKARWTRDDGLGALVVVPTRELAYQIYEILNNVGKLHQFSAALLIGGSDVQYEMQRLVGVNIIICTPGRLLQHLEENYSFKCDQLQILVIDEADRILDMGFKKQIDAIISYLPEERQTLLYSATQTRNIDDLARVCVEDPVYVNVDEQSIEATPSGLEQNYMVCNEEDKINMLWSFLVSNKRSKILIFVACCKQARFLAESFRHLRPGISIGGLWGTQKQTRRLEVYQGFDSKRNGAALIATDVASRGLDFRHLDWVLQLDCPNTVEDYIHRVGRTARMGRNGRGVLVLTPNQEEPFINMLQEKAVPITQIRPDQKKLLDIRTKLMAVIASFSELKEFAHGSIVSYAKAMYFAQNKDVFNVKEIDFDALSQSYGLATTPRIRFLKKRGIETKSEVVKDEDQQISKNKKKLALRELLDEVKKGDQVEVENIELTKSNSLKIEDDDSDNKEDVFTVKQRDVFNVADDKDVAQPTLVPKKVVTKEQMAKKLLKKGIRLNTTVKFNEDGNAEDELLVKPKGLDLEEAKREMAQSNAEDKKRHKELIKKMKKEKKLKKLGKLKQDEEELDLGADDEDNRDFSWLPDPDAPKKFDESDGEEDDKEELNEESDEEDEQDYSSRKRKLNSVQNAEEAALKLMRF</sequence>
<comment type="similarity">
    <text evidence="7">Belongs to the DEAD box helicase family.</text>
</comment>
<evidence type="ECO:0000256" key="2">
    <source>
        <dbReference type="ARBA" id="ARBA00022801"/>
    </source>
</evidence>
<evidence type="ECO:0000259" key="12">
    <source>
        <dbReference type="PROSITE" id="PS51195"/>
    </source>
</evidence>
<keyword evidence="1 7" id="KW-0547">Nucleotide-binding</keyword>
<evidence type="ECO:0000256" key="9">
    <source>
        <dbReference type="SAM" id="MobiDB-lite"/>
    </source>
</evidence>
<evidence type="ECO:0000256" key="4">
    <source>
        <dbReference type="ARBA" id="ARBA00022840"/>
    </source>
</evidence>
<dbReference type="SMART" id="SM00490">
    <property type="entry name" value="HELICc"/>
    <property type="match status" value="1"/>
</dbReference>
<evidence type="ECO:0000256" key="7">
    <source>
        <dbReference type="RuleBase" id="RU000492"/>
    </source>
</evidence>
<dbReference type="InterPro" id="IPR014014">
    <property type="entry name" value="RNA_helicase_DEAD_Q_motif"/>
</dbReference>
<feature type="short sequence motif" description="Q motif" evidence="6">
    <location>
        <begin position="61"/>
        <end position="89"/>
    </location>
</feature>
<evidence type="ECO:0000256" key="8">
    <source>
        <dbReference type="RuleBase" id="RU365068"/>
    </source>
</evidence>
<gene>
    <name evidence="13" type="ORF">BOKJ2_LOCUS1171</name>
</gene>
<organism evidence="13 14">
    <name type="scientific">Bursaphelenchus okinawaensis</name>
    <dbReference type="NCBI Taxonomy" id="465554"/>
    <lineage>
        <taxon>Eukaryota</taxon>
        <taxon>Metazoa</taxon>
        <taxon>Ecdysozoa</taxon>
        <taxon>Nematoda</taxon>
        <taxon>Chromadorea</taxon>
        <taxon>Rhabditida</taxon>
        <taxon>Tylenchina</taxon>
        <taxon>Tylenchomorpha</taxon>
        <taxon>Aphelenchoidea</taxon>
        <taxon>Aphelenchoididae</taxon>
        <taxon>Bursaphelenchus</taxon>
    </lineage>
</organism>
<dbReference type="PROSITE" id="PS51194">
    <property type="entry name" value="HELICASE_CTER"/>
    <property type="match status" value="1"/>
</dbReference>
<dbReference type="GO" id="GO:0003724">
    <property type="term" value="F:RNA helicase activity"/>
    <property type="evidence" value="ECO:0007669"/>
    <property type="project" value="UniProtKB-EC"/>
</dbReference>
<dbReference type="GO" id="GO:0016787">
    <property type="term" value="F:hydrolase activity"/>
    <property type="evidence" value="ECO:0007669"/>
    <property type="project" value="UniProtKB-KW"/>
</dbReference>
<keyword evidence="5 8" id="KW-0694">RNA-binding</keyword>
<dbReference type="Proteomes" id="UP000783686">
    <property type="component" value="Unassembled WGS sequence"/>
</dbReference>
<comment type="domain">
    <text evidence="8">The Q motif is unique to and characteristic of the DEAD box family of RNA helicases and controls ATP binding and hydrolysis.</text>
</comment>
<keyword evidence="14" id="KW-1185">Reference proteome</keyword>
<keyword evidence="2 7" id="KW-0378">Hydrolase</keyword>
<dbReference type="SMART" id="SM00487">
    <property type="entry name" value="DEXDc"/>
    <property type="match status" value="1"/>
</dbReference>
<evidence type="ECO:0000256" key="3">
    <source>
        <dbReference type="ARBA" id="ARBA00022806"/>
    </source>
</evidence>
<dbReference type="GO" id="GO:0005524">
    <property type="term" value="F:ATP binding"/>
    <property type="evidence" value="ECO:0007669"/>
    <property type="project" value="UniProtKB-UniRule"/>
</dbReference>
<dbReference type="CDD" id="cd17941">
    <property type="entry name" value="DEADc_DDX10"/>
    <property type="match status" value="1"/>
</dbReference>